<feature type="region of interest" description="Disordered" evidence="1">
    <location>
        <begin position="113"/>
        <end position="138"/>
    </location>
</feature>
<evidence type="ECO:0000313" key="4">
    <source>
        <dbReference type="Proteomes" id="UP000246078"/>
    </source>
</evidence>
<dbReference type="InterPro" id="IPR036045">
    <property type="entry name" value="Sec1-like_sf"/>
</dbReference>
<reference evidence="3 4" key="1">
    <citation type="journal article" date="2018" name="Microb. Genom.">
        <title>Expanding an expanded genome: long-read sequencing of Trypanosoma cruzi.</title>
        <authorList>
            <person name="Berna L."/>
            <person name="Rodriguez M."/>
            <person name="Chiribao M.L."/>
            <person name="Parodi-Talice A."/>
            <person name="Pita S."/>
            <person name="Rijo G."/>
            <person name="Alvarez-Valin F."/>
            <person name="Robello C."/>
        </authorList>
    </citation>
    <scope>NUCLEOTIDE SEQUENCE [LARGE SCALE GENOMIC DNA]</scope>
    <source>
        <strain evidence="3 4">TCC</strain>
    </source>
</reference>
<feature type="region of interest" description="Disordered" evidence="1">
    <location>
        <begin position="57"/>
        <end position="79"/>
    </location>
</feature>
<dbReference type="VEuPathDB" id="TriTrypDB:TCSYLVIO_006679"/>
<protein>
    <submittedName>
        <fullName evidence="3">Putative syntaxin binding protein</fullName>
    </submittedName>
</protein>
<dbReference type="VEuPathDB" id="TriTrypDB:TcCLB.506737.140"/>
<dbReference type="InterPro" id="IPR027482">
    <property type="entry name" value="Sec1-like_dom2"/>
</dbReference>
<comment type="caution">
    <text evidence="3">The sequence shown here is derived from an EMBL/GenBank/DDBJ whole genome shotgun (WGS) entry which is preliminary data.</text>
</comment>
<dbReference type="VEuPathDB" id="TriTrypDB:TcYC6_0038580"/>
<dbReference type="SUPFAM" id="SSF56815">
    <property type="entry name" value="Sec1/munc18-like (SM) proteins"/>
    <property type="match status" value="1"/>
</dbReference>
<sequence length="258" mass="27600">MPRPVRLRLLLLLVAASNTDELTEARKQQLIRDGGLTPDAHLFANLEHVTRRAGSVQRYSTASAQSERSTSASASNAATDEDPFLKHACMMMETGRNRTLRVRLSLASVQRDHVIGPNGASGGQNSGEAGDNAGPFQGCGGKGENHPVLGGGGGGGTIALTTPQRIVLLVLGVLACSERRSVHEISKRYSREVVIGETSLLRPESFVCRDLAPYGSGTHGRGTHRNASRAKEWNRCNHTQLRVSMGLCALLPAFRSSP</sequence>
<evidence type="ECO:0000256" key="1">
    <source>
        <dbReference type="SAM" id="MobiDB-lite"/>
    </source>
</evidence>
<dbReference type="VEuPathDB" id="TriTrypDB:BCY84_01990"/>
<dbReference type="VEuPathDB" id="TriTrypDB:C4B63_5g196"/>
<dbReference type="Gene3D" id="3.40.50.1910">
    <property type="match status" value="1"/>
</dbReference>
<feature type="compositionally biased region" description="Low complexity" evidence="1">
    <location>
        <begin position="60"/>
        <end position="78"/>
    </location>
</feature>
<name>A0A2V2XHV4_TRYCR</name>
<dbReference type="EMBL" id="PRFC01000008">
    <property type="protein sequence ID" value="PWV19803.1"/>
    <property type="molecule type" value="Genomic_DNA"/>
</dbReference>
<dbReference type="VEuPathDB" id="TriTrypDB:TcBrA4_0110510"/>
<keyword evidence="2" id="KW-0732">Signal</keyword>
<organism evidence="3 4">
    <name type="scientific">Trypanosoma cruzi</name>
    <dbReference type="NCBI Taxonomy" id="5693"/>
    <lineage>
        <taxon>Eukaryota</taxon>
        <taxon>Discoba</taxon>
        <taxon>Euglenozoa</taxon>
        <taxon>Kinetoplastea</taxon>
        <taxon>Metakinetoplastina</taxon>
        <taxon>Trypanosomatida</taxon>
        <taxon>Trypanosomatidae</taxon>
        <taxon>Trypanosoma</taxon>
        <taxon>Schizotrypanum</taxon>
    </lineage>
</organism>
<dbReference type="AlphaFoldDB" id="A0A2V2XHV4"/>
<dbReference type="VEuPathDB" id="TriTrypDB:Tc_MARK_862"/>
<evidence type="ECO:0000256" key="2">
    <source>
        <dbReference type="SAM" id="SignalP"/>
    </source>
</evidence>
<evidence type="ECO:0000313" key="3">
    <source>
        <dbReference type="EMBL" id="PWV19803.1"/>
    </source>
</evidence>
<proteinExistence type="predicted"/>
<dbReference type="VEuPathDB" id="TriTrypDB:TCDM_10891"/>
<dbReference type="VEuPathDB" id="TriTrypDB:ECC02_007928"/>
<accession>A0A2V2XHV4</accession>
<dbReference type="VEuPathDB" id="TriTrypDB:TcG_05769"/>
<feature type="signal peptide" evidence="2">
    <location>
        <begin position="1"/>
        <end position="25"/>
    </location>
</feature>
<dbReference type="VEuPathDB" id="TriTrypDB:C3747_8g823"/>
<dbReference type="VEuPathDB" id="TriTrypDB:TcCL_ESM07984"/>
<dbReference type="Proteomes" id="UP000246078">
    <property type="component" value="Unassembled WGS sequence"/>
</dbReference>
<feature type="chain" id="PRO_5016005173" evidence="2">
    <location>
        <begin position="26"/>
        <end position="258"/>
    </location>
</feature>
<gene>
    <name evidence="3" type="ORF">C3747_8g823</name>
</gene>